<dbReference type="PANTHER" id="PTHR44858:SF1">
    <property type="entry name" value="UDP-N-ACETYLGLUCOSAMINE--PEPTIDE N-ACETYLGLUCOSAMINYLTRANSFERASE SPINDLY-RELATED"/>
    <property type="match status" value="1"/>
</dbReference>
<dbReference type="RefSeq" id="WP_003334369.1">
    <property type="nucleotide sequence ID" value="NZ_CP007806.1"/>
</dbReference>
<sequence length="577" mass="66740">MNKNEQERRGVITSFQQDANFFANWGMRSLQRNNFAKALQCFERALEIEPANAVHYCNKASVLAEMGKFEDSNDILYSIIEKIDSSLVDVYFFLANNYANMDDFEMAADMAVKYLTCEADGIYAEEAQELLHYIYFELDLPPRNPLEPQEDETVVIQHEKARKKLEEGKFMQAVDCLNSLVKEYPDFMPAWNNLALAYYYIGDFNKAMDTIELALEKDPGNLHAICNMAVLLSHHNKWAELVPIITRLKKIQPFHYDHMYKLATTMGVLGQHDDACRLYQKILRQPVLHDVSTYHYAATSAYLSERYHLAMKWWKKVQQMDPDAGIAQYYLEKAKSALHGMPKENIPYHYHHPQREIEMNQAPITAQDFKYNPMVRASMLWALQHGKEESKETVIRTLAMIGDSEAISTLEYYIDITNNEELKEIALAALEELQTRMEPENSGGPTLKEVTSASSEWSEENITTLHQRDQSEESSLDLSTSTDKQSITDEVEFIITEQLSSPANHEKREWMIHQWKYYISQKEQIQVRKLEAWAAALDYLYERSKGTHKISQNSIAEQYGVSKSTLTKCLRALSYID</sequence>
<reference evidence="5 6" key="1">
    <citation type="journal article" date="2011" name="J. Bacteriol.">
        <title>Genome sequence of Brevibacillus laterosporus LMG 15441, a pathogen of invertebrates.</title>
        <authorList>
            <person name="Djukic M."/>
            <person name="Poehlein A."/>
            <person name="Thurmer A."/>
            <person name="Daniel R."/>
        </authorList>
    </citation>
    <scope>NUCLEOTIDE SEQUENCE [LARGE SCALE GENOMIC DNA]</scope>
    <source>
        <strain evidence="5 6">LMG 15441</strain>
    </source>
</reference>
<protein>
    <submittedName>
        <fullName evidence="5">Lipoprotein NlpI</fullName>
    </submittedName>
</protein>
<evidence type="ECO:0000256" key="1">
    <source>
        <dbReference type="ARBA" id="ARBA00022737"/>
    </source>
</evidence>
<dbReference type="InterPro" id="IPR050498">
    <property type="entry name" value="Ycf3"/>
</dbReference>
<keyword evidence="5" id="KW-0449">Lipoprotein</keyword>
<accession>A0A075RBJ0</accession>
<dbReference type="Gene3D" id="1.25.40.10">
    <property type="entry name" value="Tetratricopeptide repeat domain"/>
    <property type="match status" value="2"/>
</dbReference>
<organism evidence="5 6">
    <name type="scientific">Brevibacillus laterosporus LMG 15441</name>
    <dbReference type="NCBI Taxonomy" id="1042163"/>
    <lineage>
        <taxon>Bacteria</taxon>
        <taxon>Bacillati</taxon>
        <taxon>Bacillota</taxon>
        <taxon>Bacilli</taxon>
        <taxon>Bacillales</taxon>
        <taxon>Paenibacillaceae</taxon>
        <taxon>Brevibacillus</taxon>
    </lineage>
</organism>
<feature type="repeat" description="TPR" evidence="3">
    <location>
        <begin position="188"/>
        <end position="221"/>
    </location>
</feature>
<evidence type="ECO:0000256" key="2">
    <source>
        <dbReference type="ARBA" id="ARBA00022803"/>
    </source>
</evidence>
<evidence type="ECO:0000256" key="3">
    <source>
        <dbReference type="PROSITE-ProRule" id="PRU00339"/>
    </source>
</evidence>
<dbReference type="AlphaFoldDB" id="A0A075RBJ0"/>
<dbReference type="InterPro" id="IPR019734">
    <property type="entry name" value="TPR_rpt"/>
</dbReference>
<dbReference type="PANTHER" id="PTHR44858">
    <property type="entry name" value="TETRATRICOPEPTIDE REPEAT PROTEIN 6"/>
    <property type="match status" value="1"/>
</dbReference>
<evidence type="ECO:0000256" key="4">
    <source>
        <dbReference type="SAM" id="MobiDB-lite"/>
    </source>
</evidence>
<feature type="region of interest" description="Disordered" evidence="4">
    <location>
        <begin position="436"/>
        <end position="483"/>
    </location>
</feature>
<dbReference type="HOGENOM" id="CLU_033043_0_0_9"/>
<dbReference type="Pfam" id="PF13174">
    <property type="entry name" value="TPR_6"/>
    <property type="match status" value="1"/>
</dbReference>
<keyword evidence="1" id="KW-0677">Repeat</keyword>
<gene>
    <name evidence="5" type="primary">nlpI</name>
    <name evidence="5" type="ORF">BRLA_c043190</name>
</gene>
<evidence type="ECO:0000313" key="6">
    <source>
        <dbReference type="Proteomes" id="UP000005850"/>
    </source>
</evidence>
<dbReference type="SUPFAM" id="SSF48452">
    <property type="entry name" value="TPR-like"/>
    <property type="match status" value="2"/>
</dbReference>
<keyword evidence="2 3" id="KW-0802">TPR repeat</keyword>
<dbReference type="InterPro" id="IPR013105">
    <property type="entry name" value="TPR_2"/>
</dbReference>
<dbReference type="EMBL" id="CP007806">
    <property type="protein sequence ID" value="AIG28593.1"/>
    <property type="molecule type" value="Genomic_DNA"/>
</dbReference>
<dbReference type="Pfam" id="PF07719">
    <property type="entry name" value="TPR_2"/>
    <property type="match status" value="1"/>
</dbReference>
<dbReference type="Pfam" id="PF13432">
    <property type="entry name" value="TPR_16"/>
    <property type="match status" value="1"/>
</dbReference>
<feature type="compositionally biased region" description="Polar residues" evidence="4">
    <location>
        <begin position="449"/>
        <end position="465"/>
    </location>
</feature>
<proteinExistence type="predicted"/>
<dbReference type="InterPro" id="IPR011990">
    <property type="entry name" value="TPR-like_helical_dom_sf"/>
</dbReference>
<feature type="repeat" description="TPR" evidence="3">
    <location>
        <begin position="19"/>
        <end position="52"/>
    </location>
</feature>
<dbReference type="PROSITE" id="PS50293">
    <property type="entry name" value="TPR_REGION"/>
    <property type="match status" value="1"/>
</dbReference>
<dbReference type="STRING" id="1042163.BRLA_c043190"/>
<dbReference type="eggNOG" id="COG0457">
    <property type="taxonomic scope" value="Bacteria"/>
</dbReference>
<dbReference type="SMART" id="SM00028">
    <property type="entry name" value="TPR"/>
    <property type="match status" value="6"/>
</dbReference>
<dbReference type="PROSITE" id="PS50005">
    <property type="entry name" value="TPR"/>
    <property type="match status" value="2"/>
</dbReference>
<evidence type="ECO:0000313" key="5">
    <source>
        <dbReference type="EMBL" id="AIG28593.1"/>
    </source>
</evidence>
<keyword evidence="6" id="KW-1185">Reference proteome</keyword>
<dbReference type="KEGG" id="blr:BRLA_c043190"/>
<name>A0A075RBJ0_BRELA</name>
<dbReference type="Proteomes" id="UP000005850">
    <property type="component" value="Chromosome"/>
</dbReference>